<comment type="subcellular location">
    <subcellularLocation>
        <location evidence="1">Membrane</location>
        <topology evidence="1">Single-pass membrane protein</topology>
    </subcellularLocation>
</comment>
<keyword evidence="10" id="KW-1015">Disulfide bond</keyword>
<dbReference type="Pfam" id="PF00057">
    <property type="entry name" value="Ldl_recept_a"/>
    <property type="match status" value="2"/>
</dbReference>
<dbReference type="GO" id="GO:0005886">
    <property type="term" value="C:plasma membrane"/>
    <property type="evidence" value="ECO:0007669"/>
    <property type="project" value="TreeGrafter"/>
</dbReference>
<reference evidence="16" key="1">
    <citation type="submission" date="2019-06" db="EMBL/GenBank/DDBJ databases">
        <authorList>
            <consortium name="Wellcome Sanger Institute Data Sharing"/>
        </authorList>
    </citation>
    <scope>NUCLEOTIDE SEQUENCE [LARGE SCALE GENOMIC DNA]</scope>
</reference>
<dbReference type="SMART" id="SM00192">
    <property type="entry name" value="LDLa"/>
    <property type="match status" value="2"/>
</dbReference>
<dbReference type="InterPro" id="IPR000033">
    <property type="entry name" value="LDLR_classB_rpt"/>
</dbReference>
<dbReference type="SMART" id="SM00181">
    <property type="entry name" value="EGF"/>
    <property type="match status" value="3"/>
</dbReference>
<sequence length="401" mass="44685">VHFPPHFIFLPILPAPRSCSPKQFVCKDGVTCISKGWRCDREKDCPDGSDEEPDVCPHSTVSRCPPNEYQCGGTELCIHMSKLCNGSPDCTDGWDEGPHCREYISNCSLMGCQEKCAVTPLGPACYCKSGYEISQDGKTCKDFDECSVYGTCSQSCTTPRAPTTCSCVEGYLSSRTTAPAKAKNVPVDRLPVLLIANSQNIQATSLSCTTVHIAVHQHQTNTAMDFITPQETVCWIHSFTEERVINISLSLHHVEQMAIDWLTGNFYFVDDVDDRIFVCDKDGQTCVTLLDQELYNPKGIALDPTMGKVFFTDYGQIPKVERCDMDGQNRTKLVDSKIVFPHGITLDLVSRLVYWADAYLDYIEVVDYEGKNRHTIIQGLLVRRAALRLSSSLLSREIISC</sequence>
<dbReference type="OMA" id="CEENECE"/>
<evidence type="ECO:0000256" key="4">
    <source>
        <dbReference type="ARBA" id="ARBA00022692"/>
    </source>
</evidence>
<keyword evidence="7" id="KW-0106">Calcium</keyword>
<dbReference type="AlphaFoldDB" id="A0A672GQZ1"/>
<dbReference type="InterPro" id="IPR000742">
    <property type="entry name" value="EGF"/>
</dbReference>
<dbReference type="InterPro" id="IPR023415">
    <property type="entry name" value="LDLR_class-A_CS"/>
</dbReference>
<dbReference type="Gene3D" id="4.10.400.10">
    <property type="entry name" value="Low-density Lipoprotein Receptor"/>
    <property type="match status" value="2"/>
</dbReference>
<evidence type="ECO:0000256" key="2">
    <source>
        <dbReference type="ARBA" id="ARBA00022536"/>
    </source>
</evidence>
<keyword evidence="3" id="KW-0254">Endocytosis</keyword>
<evidence type="ECO:0000313" key="16">
    <source>
        <dbReference type="Ensembl" id="ENSSFAP00005013834.1"/>
    </source>
</evidence>
<evidence type="ECO:0000259" key="15">
    <source>
        <dbReference type="SMART" id="SM00181"/>
    </source>
</evidence>
<evidence type="ECO:0000256" key="11">
    <source>
        <dbReference type="ARBA" id="ARBA00023170"/>
    </source>
</evidence>
<dbReference type="SUPFAM" id="SSF57424">
    <property type="entry name" value="LDL receptor-like module"/>
    <property type="match status" value="2"/>
</dbReference>
<dbReference type="InParanoid" id="A0A672GQZ1"/>
<dbReference type="PANTHER" id="PTHR22722:SF5">
    <property type="entry name" value="LOW-DENSITY LIPOPROTEIN RECEPTOR-RELATED PROTEIN 1B"/>
    <property type="match status" value="1"/>
</dbReference>
<feature type="repeat" description="LDL-receptor class B" evidence="14">
    <location>
        <begin position="264"/>
        <end position="306"/>
    </location>
</feature>
<evidence type="ECO:0000256" key="8">
    <source>
        <dbReference type="ARBA" id="ARBA00022989"/>
    </source>
</evidence>
<keyword evidence="12" id="KW-0325">Glycoprotein</keyword>
<keyword evidence="11" id="KW-0675">Receptor</keyword>
<dbReference type="Proteomes" id="UP000472267">
    <property type="component" value="Chromosome 5"/>
</dbReference>
<keyword evidence="4" id="KW-0812">Transmembrane</keyword>
<dbReference type="PROSITE" id="PS51120">
    <property type="entry name" value="LDLRB"/>
    <property type="match status" value="2"/>
</dbReference>
<name>A0A672GQZ1_SALFA</name>
<reference evidence="16" key="2">
    <citation type="submission" date="2025-08" db="UniProtKB">
        <authorList>
            <consortium name="Ensembl"/>
        </authorList>
    </citation>
    <scope>IDENTIFICATION</scope>
</reference>
<keyword evidence="9" id="KW-0472">Membrane</keyword>
<proteinExistence type="predicted"/>
<dbReference type="InterPro" id="IPR036055">
    <property type="entry name" value="LDL_receptor-like_sf"/>
</dbReference>
<evidence type="ECO:0000256" key="1">
    <source>
        <dbReference type="ARBA" id="ARBA00004167"/>
    </source>
</evidence>
<dbReference type="InterPro" id="IPR002172">
    <property type="entry name" value="LDrepeatLR_classA_rpt"/>
</dbReference>
<keyword evidence="2" id="KW-0245">EGF-like domain</keyword>
<dbReference type="PRINTS" id="PR00261">
    <property type="entry name" value="LDLRECEPTOR"/>
</dbReference>
<dbReference type="PANTHER" id="PTHR22722">
    <property type="entry name" value="LOW-DENSITY LIPOPROTEIN RECEPTOR-RELATED PROTEIN 2-RELATED"/>
    <property type="match status" value="1"/>
</dbReference>
<dbReference type="Pfam" id="PF00058">
    <property type="entry name" value="Ldl_recept_b"/>
    <property type="match status" value="2"/>
</dbReference>
<protein>
    <recommendedName>
        <fullName evidence="15">EGF-like domain-containing protein</fullName>
    </recommendedName>
</protein>
<reference evidence="16" key="3">
    <citation type="submission" date="2025-09" db="UniProtKB">
        <authorList>
            <consortium name="Ensembl"/>
        </authorList>
    </citation>
    <scope>IDENTIFICATION</scope>
</reference>
<dbReference type="InterPro" id="IPR051221">
    <property type="entry name" value="LDLR-related"/>
</dbReference>
<evidence type="ECO:0000256" key="5">
    <source>
        <dbReference type="ARBA" id="ARBA00022729"/>
    </source>
</evidence>
<evidence type="ECO:0000256" key="12">
    <source>
        <dbReference type="ARBA" id="ARBA00023180"/>
    </source>
</evidence>
<dbReference type="SUPFAM" id="SSF57196">
    <property type="entry name" value="EGF/Laminin"/>
    <property type="match status" value="1"/>
</dbReference>
<feature type="domain" description="EGF-like" evidence="15">
    <location>
        <begin position="106"/>
        <end position="141"/>
    </location>
</feature>
<dbReference type="Gene3D" id="2.120.10.30">
    <property type="entry name" value="TolB, C-terminal domain"/>
    <property type="match status" value="1"/>
</dbReference>
<evidence type="ECO:0000313" key="17">
    <source>
        <dbReference type="Proteomes" id="UP000472267"/>
    </source>
</evidence>
<dbReference type="GO" id="GO:0006897">
    <property type="term" value="P:endocytosis"/>
    <property type="evidence" value="ECO:0007669"/>
    <property type="project" value="UniProtKB-KW"/>
</dbReference>
<keyword evidence="17" id="KW-1185">Reference proteome</keyword>
<dbReference type="InterPro" id="IPR011042">
    <property type="entry name" value="6-blade_b-propeller_TolB-like"/>
</dbReference>
<dbReference type="SUPFAM" id="SSF63825">
    <property type="entry name" value="YWTD domain"/>
    <property type="match status" value="1"/>
</dbReference>
<dbReference type="GO" id="GO:0005041">
    <property type="term" value="F:low-density lipoprotein particle receptor activity"/>
    <property type="evidence" value="ECO:0007669"/>
    <property type="project" value="TreeGrafter"/>
</dbReference>
<feature type="domain" description="EGF-like" evidence="15">
    <location>
        <begin position="18"/>
        <end position="57"/>
    </location>
</feature>
<feature type="domain" description="EGF-like" evidence="15">
    <location>
        <begin position="145"/>
        <end position="177"/>
    </location>
</feature>
<evidence type="ECO:0000256" key="10">
    <source>
        <dbReference type="ARBA" id="ARBA00023157"/>
    </source>
</evidence>
<evidence type="ECO:0000256" key="14">
    <source>
        <dbReference type="PROSITE-ProRule" id="PRU00461"/>
    </source>
</evidence>
<evidence type="ECO:0000256" key="9">
    <source>
        <dbReference type="ARBA" id="ARBA00023136"/>
    </source>
</evidence>
<keyword evidence="6" id="KW-0677">Repeat</keyword>
<feature type="repeat" description="LDL-receptor class B" evidence="14">
    <location>
        <begin position="307"/>
        <end position="350"/>
    </location>
</feature>
<comment type="caution">
    <text evidence="13">Lacks conserved residue(s) required for the propagation of feature annotation.</text>
</comment>
<evidence type="ECO:0000256" key="13">
    <source>
        <dbReference type="PROSITE-ProRule" id="PRU00124"/>
    </source>
</evidence>
<organism evidence="16 17">
    <name type="scientific">Salarias fasciatus</name>
    <name type="common">Jewelled blenny</name>
    <name type="synonym">Blennius fasciatus</name>
    <dbReference type="NCBI Taxonomy" id="181472"/>
    <lineage>
        <taxon>Eukaryota</taxon>
        <taxon>Metazoa</taxon>
        <taxon>Chordata</taxon>
        <taxon>Craniata</taxon>
        <taxon>Vertebrata</taxon>
        <taxon>Euteleostomi</taxon>
        <taxon>Actinopterygii</taxon>
        <taxon>Neopterygii</taxon>
        <taxon>Teleostei</taxon>
        <taxon>Neoteleostei</taxon>
        <taxon>Acanthomorphata</taxon>
        <taxon>Ovalentaria</taxon>
        <taxon>Blenniimorphae</taxon>
        <taxon>Blenniiformes</taxon>
        <taxon>Blennioidei</taxon>
        <taxon>Blenniidae</taxon>
        <taxon>Salariinae</taxon>
        <taxon>Salarias</taxon>
    </lineage>
</organism>
<evidence type="ECO:0000256" key="7">
    <source>
        <dbReference type="ARBA" id="ARBA00022837"/>
    </source>
</evidence>
<dbReference type="SMART" id="SM00135">
    <property type="entry name" value="LY"/>
    <property type="match status" value="3"/>
</dbReference>
<dbReference type="Gene3D" id="2.10.25.10">
    <property type="entry name" value="Laminin"/>
    <property type="match status" value="1"/>
</dbReference>
<evidence type="ECO:0000256" key="3">
    <source>
        <dbReference type="ARBA" id="ARBA00022583"/>
    </source>
</evidence>
<dbReference type="GO" id="GO:0043235">
    <property type="term" value="C:receptor complex"/>
    <property type="evidence" value="ECO:0007669"/>
    <property type="project" value="TreeGrafter"/>
</dbReference>
<dbReference type="Ensembl" id="ENSSFAT00005014420.1">
    <property type="protein sequence ID" value="ENSSFAP00005013834.1"/>
    <property type="gene ID" value="ENSSFAG00005007522.1"/>
</dbReference>
<dbReference type="CDD" id="cd00112">
    <property type="entry name" value="LDLa"/>
    <property type="match status" value="2"/>
</dbReference>
<dbReference type="FunFam" id="2.10.25.10:FF:000037">
    <property type="entry name" value="Signal peptide, CUB domain and EGF-like domain-containing 2"/>
    <property type="match status" value="1"/>
</dbReference>
<accession>A0A672GQZ1</accession>
<dbReference type="PROSITE" id="PS50068">
    <property type="entry name" value="LDLRA_2"/>
    <property type="match status" value="2"/>
</dbReference>
<evidence type="ECO:0000256" key="6">
    <source>
        <dbReference type="ARBA" id="ARBA00022737"/>
    </source>
</evidence>
<dbReference type="FunFam" id="2.120.10.30:FF:000241">
    <property type="entry name" value="Low-density lipoprotein receptor-related protein 6"/>
    <property type="match status" value="1"/>
</dbReference>
<keyword evidence="8" id="KW-1133">Transmembrane helix</keyword>
<keyword evidence="5" id="KW-0732">Signal</keyword>
<dbReference type="PROSITE" id="PS01209">
    <property type="entry name" value="LDLRA_1"/>
    <property type="match status" value="2"/>
</dbReference>